<evidence type="ECO:0000313" key="3">
    <source>
        <dbReference type="EMBL" id="TBF17733.1"/>
    </source>
</evidence>
<keyword evidence="2" id="KW-0812">Transmembrane</keyword>
<organism evidence="3 4">
    <name type="scientific">Rhizobium ruizarguesonis</name>
    <dbReference type="NCBI Taxonomy" id="2081791"/>
    <lineage>
        <taxon>Bacteria</taxon>
        <taxon>Pseudomonadati</taxon>
        <taxon>Pseudomonadota</taxon>
        <taxon>Alphaproteobacteria</taxon>
        <taxon>Hyphomicrobiales</taxon>
        <taxon>Rhizobiaceae</taxon>
        <taxon>Rhizobium/Agrobacterium group</taxon>
        <taxon>Rhizobium</taxon>
    </lineage>
</organism>
<feature type="transmembrane region" description="Helical" evidence="2">
    <location>
        <begin position="44"/>
        <end position="65"/>
    </location>
</feature>
<keyword evidence="2" id="KW-0472">Membrane</keyword>
<name>A0AAE8QAB3_9HYPH</name>
<feature type="region of interest" description="Disordered" evidence="1">
    <location>
        <begin position="1"/>
        <end position="36"/>
    </location>
</feature>
<dbReference type="Proteomes" id="UP000291892">
    <property type="component" value="Unassembled WGS sequence"/>
</dbReference>
<evidence type="ECO:0000256" key="1">
    <source>
        <dbReference type="SAM" id="MobiDB-lite"/>
    </source>
</evidence>
<sequence length="68" mass="6909">MQPLSRRPVPQAVRGDGSSSPAGLENPGLGGDDLADRGCRSGSALGLMATLATLLLVAIPIQIGLENR</sequence>
<gene>
    <name evidence="3" type="ORF">ELG94_04835</name>
</gene>
<evidence type="ECO:0000313" key="4">
    <source>
        <dbReference type="Proteomes" id="UP000291892"/>
    </source>
</evidence>
<protein>
    <submittedName>
        <fullName evidence="3">Uncharacterized protein</fullName>
    </submittedName>
</protein>
<evidence type="ECO:0000256" key="2">
    <source>
        <dbReference type="SAM" id="Phobius"/>
    </source>
</evidence>
<keyword evidence="2" id="KW-1133">Transmembrane helix</keyword>
<comment type="caution">
    <text evidence="3">The sequence shown here is derived from an EMBL/GenBank/DDBJ whole genome shotgun (WGS) entry which is preliminary data.</text>
</comment>
<proteinExistence type="predicted"/>
<reference evidence="3 4" key="1">
    <citation type="submission" date="2019-02" db="EMBL/GenBank/DDBJ databases">
        <title>The genomic architecture of introgression among sibling species of bacteria.</title>
        <authorList>
            <person name="Cavassim M.I.A."/>
            <person name="Moeskjaer S."/>
            <person name="Moslemi C."/>
            <person name="Fields B."/>
            <person name="Bachmann A."/>
            <person name="Vilhjalmsson B."/>
            <person name="Schierup M.H."/>
            <person name="Young J.P.W."/>
            <person name="Andersen S.U."/>
        </authorList>
    </citation>
    <scope>NUCLEOTIDE SEQUENCE [LARGE SCALE GENOMIC DNA]</scope>
    <source>
        <strain evidence="3 4">SM42</strain>
    </source>
</reference>
<dbReference type="EMBL" id="SIKX01000001">
    <property type="protein sequence ID" value="TBF17733.1"/>
    <property type="molecule type" value="Genomic_DNA"/>
</dbReference>
<dbReference type="AlphaFoldDB" id="A0AAE8QAB3"/>
<accession>A0AAE8QAB3</accession>